<keyword evidence="3 6" id="KW-0812">Transmembrane</keyword>
<feature type="transmembrane region" description="Helical" evidence="6">
    <location>
        <begin position="226"/>
        <end position="250"/>
    </location>
</feature>
<feature type="transmembrane region" description="Helical" evidence="6">
    <location>
        <begin position="123"/>
        <end position="140"/>
    </location>
</feature>
<dbReference type="RefSeq" id="WP_237260930.1">
    <property type="nucleotide sequence ID" value="NZ_AP024202.1"/>
</dbReference>
<dbReference type="Pfam" id="PF13520">
    <property type="entry name" value="AA_permease_2"/>
    <property type="match status" value="1"/>
</dbReference>
<dbReference type="InterPro" id="IPR002293">
    <property type="entry name" value="AA/rel_permease1"/>
</dbReference>
<dbReference type="PANTHER" id="PTHR42770:SF11">
    <property type="entry name" value="INNER MEMBRANE TRANSPORT PROTEIN YBAT"/>
    <property type="match status" value="1"/>
</dbReference>
<reference evidence="7" key="1">
    <citation type="journal article" date="2022" name="Arch. Microbiol.">
        <title>Thiomicrorhabdus immobilis sp. nov., a mesophilic sulfur-oxidizing bacterium isolated from sediment of a brackish lake in northern Japan.</title>
        <authorList>
            <person name="Kojima H."/>
            <person name="Mochizuki J."/>
            <person name="Kanda M."/>
            <person name="Watanabe T."/>
            <person name="Fukui M."/>
        </authorList>
    </citation>
    <scope>NUCLEOTIDE SEQUENCE</scope>
    <source>
        <strain evidence="7">Am19</strain>
    </source>
</reference>
<feature type="transmembrane region" description="Helical" evidence="6">
    <location>
        <begin position="349"/>
        <end position="368"/>
    </location>
</feature>
<evidence type="ECO:0000256" key="5">
    <source>
        <dbReference type="ARBA" id="ARBA00023136"/>
    </source>
</evidence>
<keyword evidence="2" id="KW-1003">Cell membrane</keyword>
<evidence type="ECO:0000256" key="6">
    <source>
        <dbReference type="SAM" id="Phobius"/>
    </source>
</evidence>
<feature type="transmembrane region" description="Helical" evidence="6">
    <location>
        <begin position="188"/>
        <end position="205"/>
    </location>
</feature>
<evidence type="ECO:0000256" key="3">
    <source>
        <dbReference type="ARBA" id="ARBA00022692"/>
    </source>
</evidence>
<keyword evidence="8" id="KW-1185">Reference proteome</keyword>
<protein>
    <submittedName>
        <fullName evidence="7">Amino acid transporter</fullName>
    </submittedName>
</protein>
<dbReference type="PANTHER" id="PTHR42770">
    <property type="entry name" value="AMINO ACID TRANSPORTER-RELATED"/>
    <property type="match status" value="1"/>
</dbReference>
<comment type="subcellular location">
    <subcellularLocation>
        <location evidence="1">Cell membrane</location>
        <topology evidence="1">Multi-pass membrane protein</topology>
    </subcellularLocation>
</comment>
<dbReference type="InterPro" id="IPR050367">
    <property type="entry name" value="APC_superfamily"/>
</dbReference>
<accession>A0ABM7ME25</accession>
<feature type="transmembrane region" description="Helical" evidence="6">
    <location>
        <begin position="276"/>
        <end position="301"/>
    </location>
</feature>
<feature type="transmembrane region" description="Helical" evidence="6">
    <location>
        <begin position="380"/>
        <end position="399"/>
    </location>
</feature>
<feature type="transmembrane region" description="Helical" evidence="6">
    <location>
        <begin position="322"/>
        <end position="343"/>
    </location>
</feature>
<evidence type="ECO:0000256" key="4">
    <source>
        <dbReference type="ARBA" id="ARBA00022989"/>
    </source>
</evidence>
<evidence type="ECO:0000313" key="8">
    <source>
        <dbReference type="Proteomes" id="UP001054820"/>
    </source>
</evidence>
<dbReference type="Proteomes" id="UP001054820">
    <property type="component" value="Chromosome"/>
</dbReference>
<feature type="transmembrane region" description="Helical" evidence="6">
    <location>
        <begin position="39"/>
        <end position="67"/>
    </location>
</feature>
<proteinExistence type="predicted"/>
<gene>
    <name evidence="7" type="ORF">THMIRHAM_14370</name>
</gene>
<name>A0ABM7ME25_9GAMM</name>
<keyword evidence="5 6" id="KW-0472">Membrane</keyword>
<dbReference type="EMBL" id="AP024202">
    <property type="protein sequence ID" value="BCN93652.1"/>
    <property type="molecule type" value="Genomic_DNA"/>
</dbReference>
<evidence type="ECO:0000256" key="1">
    <source>
        <dbReference type="ARBA" id="ARBA00004651"/>
    </source>
</evidence>
<feature type="transmembrane region" description="Helical" evidence="6">
    <location>
        <begin position="88"/>
        <end position="111"/>
    </location>
</feature>
<dbReference type="Gene3D" id="1.20.1740.10">
    <property type="entry name" value="Amino acid/polyamine transporter I"/>
    <property type="match status" value="1"/>
</dbReference>
<dbReference type="PIRSF" id="PIRSF006060">
    <property type="entry name" value="AA_transporter"/>
    <property type="match status" value="1"/>
</dbReference>
<feature type="transmembrane region" description="Helical" evidence="6">
    <location>
        <begin position="12"/>
        <end position="33"/>
    </location>
</feature>
<sequence length="406" mass="43388">MSDNTPLKRSLSLPQMVLYGLGTTVGAGIYALVGELAGISGYLAPIAFLFAAFLAGLTAFSFAELSCRYPRAAGAALYTQNGFHSHRLTVTIGLLVVVAGLVSSAALISAFSGYLNQITPLDTSTSIILLCAFLTAVASYGITESIILASLITVVEVGGLVWIIYISHGALTELPGLVDLMIPELNSTSFNLVFAGALLAFYAFIGFEDMVDVAEEVKDVQRTLPLAILLTLGITTLLYMSIMVIALLSIPPQELAKSDAPLATLFSFHTGQSPHVISLIGMFAIINGALIQIIMASRVLYGLSCRHQLPALLSYVQPQTKTPIVATFLVGLNVTILALIGNLSSLAELTSFIMLIVFSVVNLALWRIKKLEPKVENCLCFPRWMALMAFLVSSGFVILEISKALF</sequence>
<feature type="transmembrane region" description="Helical" evidence="6">
    <location>
        <begin position="147"/>
        <end position="168"/>
    </location>
</feature>
<evidence type="ECO:0000313" key="7">
    <source>
        <dbReference type="EMBL" id="BCN93652.1"/>
    </source>
</evidence>
<keyword evidence="4 6" id="KW-1133">Transmembrane helix</keyword>
<evidence type="ECO:0000256" key="2">
    <source>
        <dbReference type="ARBA" id="ARBA00022475"/>
    </source>
</evidence>
<organism evidence="7 8">
    <name type="scientific">Thiomicrorhabdus immobilis</name>
    <dbReference type="NCBI Taxonomy" id="2791037"/>
    <lineage>
        <taxon>Bacteria</taxon>
        <taxon>Pseudomonadati</taxon>
        <taxon>Pseudomonadota</taxon>
        <taxon>Gammaproteobacteria</taxon>
        <taxon>Thiotrichales</taxon>
        <taxon>Piscirickettsiaceae</taxon>
        <taxon>Thiomicrorhabdus</taxon>
    </lineage>
</organism>